<dbReference type="GO" id="GO:0006099">
    <property type="term" value="P:tricarboxylic acid cycle"/>
    <property type="evidence" value="ECO:0007669"/>
    <property type="project" value="UniProtKB-KW"/>
</dbReference>
<dbReference type="Gene3D" id="3.30.1330.120">
    <property type="entry name" value="2-methylcitrate dehydratase PrpD"/>
    <property type="match status" value="1"/>
</dbReference>
<dbReference type="GO" id="GO:0047547">
    <property type="term" value="F:2-methylcitrate dehydratase activity"/>
    <property type="evidence" value="ECO:0007669"/>
    <property type="project" value="UniProtKB-EC"/>
</dbReference>
<feature type="domain" description="MmgE/PrpD C-terminal" evidence="5">
    <location>
        <begin position="302"/>
        <end position="471"/>
    </location>
</feature>
<keyword evidence="2" id="KW-0816">Tricarboxylic acid cycle</keyword>
<dbReference type="AlphaFoldDB" id="A0A2T2XLC5"/>
<reference evidence="6 7" key="1">
    <citation type="journal article" date="2014" name="BMC Genomics">
        <title>Comparison of environmental and isolate Sulfobacillus genomes reveals diverse carbon, sulfur, nitrogen, and hydrogen metabolisms.</title>
        <authorList>
            <person name="Justice N.B."/>
            <person name="Norman A."/>
            <person name="Brown C.T."/>
            <person name="Singh A."/>
            <person name="Thomas B.C."/>
            <person name="Banfield J.F."/>
        </authorList>
    </citation>
    <scope>NUCLEOTIDE SEQUENCE [LARGE SCALE GENOMIC DNA]</scope>
    <source>
        <strain evidence="6">AMDSBA4</strain>
    </source>
</reference>
<evidence type="ECO:0000259" key="5">
    <source>
        <dbReference type="Pfam" id="PF19305"/>
    </source>
</evidence>
<dbReference type="InterPro" id="IPR036148">
    <property type="entry name" value="MmgE/PrpD_sf"/>
</dbReference>
<evidence type="ECO:0000259" key="4">
    <source>
        <dbReference type="Pfam" id="PF03972"/>
    </source>
</evidence>
<dbReference type="EC" id="4.2.1.79" evidence="6"/>
<dbReference type="NCBIfam" id="TIGR02330">
    <property type="entry name" value="prpD"/>
    <property type="match status" value="1"/>
</dbReference>
<dbReference type="InterPro" id="IPR045337">
    <property type="entry name" value="MmgE_PrpD_C"/>
</dbReference>
<evidence type="ECO:0000256" key="1">
    <source>
        <dbReference type="ARBA" id="ARBA00006174"/>
    </source>
</evidence>
<dbReference type="InterPro" id="IPR005656">
    <property type="entry name" value="MmgE_PrpD"/>
</dbReference>
<evidence type="ECO:0000256" key="2">
    <source>
        <dbReference type="ARBA" id="ARBA00022532"/>
    </source>
</evidence>
<proteinExistence type="inferred from homology"/>
<dbReference type="InterPro" id="IPR012705">
    <property type="entry name" value="2Me_IsoCit_deHydtase_PrpD"/>
</dbReference>
<sequence>MQRQGTLYIYHEKRVDCVANIDRPRPIDTILTAIAEYTMNTEITSPRAYTMAKWALLDAMGSGILALNYPECRKLLGPVVPGAEIPDGCRIPGLPYRLDPVQAAFNITCMNRWLDYNDTWLAEEWGHPSDNIGAILASAEWQSRKHLQLGRSPLIMRDVLTAIIKAYEIQGVLSLQNSLNKVGLDHVLFVKVASTAVSAFLLGATMPQVVNALSNAWIDNGPLRTYRHGLNTGSRKSWASADAASRAVRLSLIALADEMGYYTALSEPQWGFNDVVMRGNAIHLSQPLAAYVIEHVLFKVAYPAEFHGQTAVEAAIALHPAVRDRFEQIAQIDIETQESAMRIINKTGPLRNAADRDHCLQYMTAVGLLYGRLGAEDYLDQVAQDPRIDRLRGKMAVRENLAFSQDYLDPRKRSIANAVQIRFDDGTYSPRVLVEYPLGHYRRRREAEGLLWEKFQKNLATWYVGPRVQRLLDLMRSASWETMSVPEFMELWQM</sequence>
<dbReference type="GO" id="GO:0051537">
    <property type="term" value="F:2 iron, 2 sulfur cluster binding"/>
    <property type="evidence" value="ECO:0007669"/>
    <property type="project" value="InterPro"/>
</dbReference>
<evidence type="ECO:0000313" key="7">
    <source>
        <dbReference type="Proteomes" id="UP000242972"/>
    </source>
</evidence>
<dbReference type="Gene3D" id="1.10.4100.10">
    <property type="entry name" value="2-methylcitrate dehydratase PrpD"/>
    <property type="match status" value="1"/>
</dbReference>
<dbReference type="PANTHER" id="PTHR16943">
    <property type="entry name" value="2-METHYLCITRATE DEHYDRATASE-RELATED"/>
    <property type="match status" value="1"/>
</dbReference>
<dbReference type="InterPro" id="IPR042183">
    <property type="entry name" value="MmgE/PrpD_sf_1"/>
</dbReference>
<protein>
    <submittedName>
        <fullName evidence="6">2-methylcitrate dehydratase</fullName>
        <ecNumber evidence="6">4.2.1.79</ecNumber>
    </submittedName>
</protein>
<dbReference type="Pfam" id="PF19305">
    <property type="entry name" value="MmgE_PrpD_C"/>
    <property type="match status" value="1"/>
</dbReference>
<dbReference type="Proteomes" id="UP000242972">
    <property type="component" value="Unassembled WGS sequence"/>
</dbReference>
<evidence type="ECO:0000256" key="3">
    <source>
        <dbReference type="ARBA" id="ARBA00023239"/>
    </source>
</evidence>
<feature type="domain" description="MmgE/PrpD N-terminal" evidence="4">
    <location>
        <begin position="33"/>
        <end position="283"/>
    </location>
</feature>
<dbReference type="Pfam" id="PF03972">
    <property type="entry name" value="MmgE_PrpD_N"/>
    <property type="match status" value="1"/>
</dbReference>
<keyword evidence="3 6" id="KW-0456">Lyase</keyword>
<comment type="similarity">
    <text evidence="1">Belongs to the PrpD family.</text>
</comment>
<dbReference type="EMBL" id="PXYW01000002">
    <property type="protein sequence ID" value="PSR35292.1"/>
    <property type="molecule type" value="Genomic_DNA"/>
</dbReference>
<dbReference type="PANTHER" id="PTHR16943:SF8">
    <property type="entry name" value="2-METHYLCITRATE DEHYDRATASE"/>
    <property type="match status" value="1"/>
</dbReference>
<dbReference type="InterPro" id="IPR045336">
    <property type="entry name" value="MmgE_PrpD_N"/>
</dbReference>
<organism evidence="6 7">
    <name type="scientific">Sulfobacillus benefaciens</name>
    <dbReference type="NCBI Taxonomy" id="453960"/>
    <lineage>
        <taxon>Bacteria</taxon>
        <taxon>Bacillati</taxon>
        <taxon>Bacillota</taxon>
        <taxon>Clostridia</taxon>
        <taxon>Eubacteriales</taxon>
        <taxon>Clostridiales Family XVII. Incertae Sedis</taxon>
        <taxon>Sulfobacillus</taxon>
    </lineage>
</organism>
<evidence type="ECO:0000313" key="6">
    <source>
        <dbReference type="EMBL" id="PSR35292.1"/>
    </source>
</evidence>
<gene>
    <name evidence="6" type="primary">prpD</name>
    <name evidence="6" type="synonym">mmgE</name>
    <name evidence="6" type="ORF">C7B46_01085</name>
</gene>
<name>A0A2T2XLC5_9FIRM</name>
<accession>A0A2T2XLC5</accession>
<dbReference type="SUPFAM" id="SSF103378">
    <property type="entry name" value="2-methylcitrate dehydratase PrpD"/>
    <property type="match status" value="1"/>
</dbReference>
<dbReference type="InterPro" id="IPR042188">
    <property type="entry name" value="MmgE/PrpD_sf_2"/>
</dbReference>
<dbReference type="GO" id="GO:0019679">
    <property type="term" value="P:propionate metabolic process, methylcitrate cycle"/>
    <property type="evidence" value="ECO:0007669"/>
    <property type="project" value="InterPro"/>
</dbReference>
<dbReference type="NCBIfam" id="NF006943">
    <property type="entry name" value="PRK09425.1"/>
    <property type="match status" value="1"/>
</dbReference>
<comment type="caution">
    <text evidence="6">The sequence shown here is derived from an EMBL/GenBank/DDBJ whole genome shotgun (WGS) entry which is preliminary data.</text>
</comment>